<reference evidence="4" key="1">
    <citation type="journal article" date="2019" name="Int. J. Syst. Evol. Microbiol.">
        <title>The Global Catalogue of Microorganisms (GCM) 10K type strain sequencing project: providing services to taxonomists for standard genome sequencing and annotation.</title>
        <authorList>
            <consortium name="The Broad Institute Genomics Platform"/>
            <consortium name="The Broad Institute Genome Sequencing Center for Infectious Disease"/>
            <person name="Wu L."/>
            <person name="Ma J."/>
        </authorList>
    </citation>
    <scope>NUCLEOTIDE SEQUENCE [LARGE SCALE GENOMIC DNA]</scope>
    <source>
        <strain evidence="4">NBRC 112416</strain>
    </source>
</reference>
<evidence type="ECO:0000259" key="2">
    <source>
        <dbReference type="Pfam" id="PF12850"/>
    </source>
</evidence>
<proteinExistence type="inferred from homology"/>
<dbReference type="GO" id="GO:0016787">
    <property type="term" value="F:hydrolase activity"/>
    <property type="evidence" value="ECO:0007669"/>
    <property type="project" value="UniProtKB-KW"/>
</dbReference>
<sequence length="167" mass="18970">MLYFTSDTHFADSRVLRIDRRPFATVAEHDAALIQYWNEVVSADDEVWHLGDFARGPRDHVEVLLTRLNGRKHLIIGNNDPEPTIAAAGWSSVQHYAELTIEGRLFVLCHYPFRTWNKMGNGSINLHGHSHGRLKPMPRQFDVGVDAQGLRPVALEQAVTRPKVGRR</sequence>
<dbReference type="CDD" id="cd07390">
    <property type="entry name" value="MPP_AQ1575"/>
    <property type="match status" value="1"/>
</dbReference>
<keyword evidence="3" id="KW-0378">Hydrolase</keyword>
<dbReference type="Gene3D" id="3.60.21.10">
    <property type="match status" value="1"/>
</dbReference>
<dbReference type="InterPro" id="IPR024654">
    <property type="entry name" value="Calcineurin-like_PHP_lpxH"/>
</dbReference>
<comment type="caution">
    <text evidence="3">The sequence shown here is derived from an EMBL/GenBank/DDBJ whole genome shotgun (WGS) entry which is preliminary data.</text>
</comment>
<dbReference type="EMBL" id="BSNS01000010">
    <property type="protein sequence ID" value="GLQ54856.1"/>
    <property type="molecule type" value="Genomic_DNA"/>
</dbReference>
<dbReference type="SUPFAM" id="SSF56300">
    <property type="entry name" value="Metallo-dependent phosphatases"/>
    <property type="match status" value="1"/>
</dbReference>
<accession>A0ABQ5W5B7</accession>
<dbReference type="Pfam" id="PF12850">
    <property type="entry name" value="Metallophos_2"/>
    <property type="match status" value="1"/>
</dbReference>
<protein>
    <submittedName>
        <fullName evidence="3">Hydrolase</fullName>
    </submittedName>
</protein>
<gene>
    <name evidence="3" type="ORF">GCM10010862_21150</name>
</gene>
<evidence type="ECO:0000313" key="4">
    <source>
        <dbReference type="Proteomes" id="UP001156691"/>
    </source>
</evidence>
<feature type="domain" description="Calcineurin-like phosphoesterase" evidence="2">
    <location>
        <begin position="4"/>
        <end position="131"/>
    </location>
</feature>
<evidence type="ECO:0000313" key="3">
    <source>
        <dbReference type="EMBL" id="GLQ54856.1"/>
    </source>
</evidence>
<organism evidence="3 4">
    <name type="scientific">Devosia nitrariae</name>
    <dbReference type="NCBI Taxonomy" id="2071872"/>
    <lineage>
        <taxon>Bacteria</taxon>
        <taxon>Pseudomonadati</taxon>
        <taxon>Pseudomonadota</taxon>
        <taxon>Alphaproteobacteria</taxon>
        <taxon>Hyphomicrobiales</taxon>
        <taxon>Devosiaceae</taxon>
        <taxon>Devosia</taxon>
    </lineage>
</organism>
<dbReference type="RefSeq" id="WP_284340306.1">
    <property type="nucleotide sequence ID" value="NZ_BSNS01000010.1"/>
</dbReference>
<dbReference type="Proteomes" id="UP001156691">
    <property type="component" value="Unassembled WGS sequence"/>
</dbReference>
<evidence type="ECO:0000256" key="1">
    <source>
        <dbReference type="ARBA" id="ARBA00008950"/>
    </source>
</evidence>
<dbReference type="InterPro" id="IPR029052">
    <property type="entry name" value="Metallo-depent_PP-like"/>
</dbReference>
<name>A0ABQ5W5B7_9HYPH</name>
<keyword evidence="4" id="KW-1185">Reference proteome</keyword>
<comment type="similarity">
    <text evidence="1">Belongs to the metallophosphoesterase superfamily. YfcE family.</text>
</comment>